<dbReference type="AlphaFoldDB" id="A0A4Q7NUH1"/>
<feature type="transmembrane region" description="Helical" evidence="6">
    <location>
        <begin position="219"/>
        <end position="238"/>
    </location>
</feature>
<evidence type="ECO:0000256" key="1">
    <source>
        <dbReference type="ARBA" id="ARBA00004651"/>
    </source>
</evidence>
<keyword evidence="2" id="KW-1003">Cell membrane</keyword>
<feature type="transmembrane region" description="Helical" evidence="6">
    <location>
        <begin position="165"/>
        <end position="182"/>
    </location>
</feature>
<protein>
    <submittedName>
        <fullName evidence="9">ABC-2 type transport system permease protein</fullName>
    </submittedName>
</protein>
<dbReference type="PANTHER" id="PTHR30294">
    <property type="entry name" value="MEMBRANE COMPONENT OF ABC TRANSPORTER YHHJ-RELATED"/>
    <property type="match status" value="1"/>
</dbReference>
<feature type="transmembrane region" description="Helical" evidence="6">
    <location>
        <begin position="769"/>
        <end position="789"/>
    </location>
</feature>
<feature type="domain" description="DUF7088" evidence="8">
    <location>
        <begin position="275"/>
        <end position="381"/>
    </location>
</feature>
<dbReference type="Proteomes" id="UP000292262">
    <property type="component" value="Unassembled WGS sequence"/>
</dbReference>
<proteinExistence type="predicted"/>
<evidence type="ECO:0000259" key="7">
    <source>
        <dbReference type="Pfam" id="PF09822"/>
    </source>
</evidence>
<name>A0A4Q7NUH1_9FLAO</name>
<comment type="caution">
    <text evidence="9">The sequence shown here is derived from an EMBL/GenBank/DDBJ whole genome shotgun (WGS) entry which is preliminary data.</text>
</comment>
<feature type="transmembrane region" description="Helical" evidence="6">
    <location>
        <begin position="56"/>
        <end position="74"/>
    </location>
</feature>
<evidence type="ECO:0000256" key="4">
    <source>
        <dbReference type="ARBA" id="ARBA00022989"/>
    </source>
</evidence>
<evidence type="ECO:0000313" key="10">
    <source>
        <dbReference type="Proteomes" id="UP000292262"/>
    </source>
</evidence>
<keyword evidence="4 6" id="KW-1133">Transmembrane helix</keyword>
<dbReference type="Pfam" id="PF12679">
    <property type="entry name" value="ABC2_membrane_2"/>
    <property type="match status" value="1"/>
</dbReference>
<dbReference type="InterPro" id="IPR029062">
    <property type="entry name" value="Class_I_gatase-like"/>
</dbReference>
<comment type="subcellular location">
    <subcellularLocation>
        <location evidence="1">Cell membrane</location>
        <topology evidence="1">Multi-pass membrane protein</topology>
    </subcellularLocation>
</comment>
<dbReference type="SUPFAM" id="SSF52317">
    <property type="entry name" value="Class I glutamine amidotransferase-like"/>
    <property type="match status" value="1"/>
</dbReference>
<feature type="transmembrane region" description="Helical" evidence="6">
    <location>
        <begin position="139"/>
        <end position="158"/>
    </location>
</feature>
<reference evidence="9 10" key="1">
    <citation type="submission" date="2019-02" db="EMBL/GenBank/DDBJ databases">
        <title>Genomic Encyclopedia of Type Strains, Phase IV (KMG-IV): sequencing the most valuable type-strain genomes for metagenomic binning, comparative biology and taxonomic classification.</title>
        <authorList>
            <person name="Goeker M."/>
        </authorList>
    </citation>
    <scope>NUCLEOTIDE SEQUENCE [LARGE SCALE GENOMIC DNA]</scope>
    <source>
        <strain evidence="9 10">DSM 17196</strain>
    </source>
</reference>
<dbReference type="PANTHER" id="PTHR30294:SF29">
    <property type="entry name" value="MULTIDRUG ABC TRANSPORTER PERMEASE YBHS-RELATED"/>
    <property type="match status" value="1"/>
</dbReference>
<accession>A0A4Q7NUH1</accession>
<evidence type="ECO:0000256" key="6">
    <source>
        <dbReference type="SAM" id="Phobius"/>
    </source>
</evidence>
<dbReference type="InterPro" id="IPR019196">
    <property type="entry name" value="ABC_transp_unknown"/>
</dbReference>
<evidence type="ECO:0000259" key="8">
    <source>
        <dbReference type="Pfam" id="PF23357"/>
    </source>
</evidence>
<feature type="transmembrane region" description="Helical" evidence="6">
    <location>
        <begin position="250"/>
        <end position="269"/>
    </location>
</feature>
<dbReference type="InterPro" id="IPR051449">
    <property type="entry name" value="ABC-2_transporter_component"/>
</dbReference>
<dbReference type="Pfam" id="PF23357">
    <property type="entry name" value="DUF7088"/>
    <property type="match status" value="1"/>
</dbReference>
<feature type="domain" description="ABC-type uncharacterised transport system" evidence="7">
    <location>
        <begin position="428"/>
        <end position="731"/>
    </location>
</feature>
<feature type="transmembrane region" description="Helical" evidence="6">
    <location>
        <begin position="95"/>
        <end position="119"/>
    </location>
</feature>
<dbReference type="NCBIfam" id="TIGR03521">
    <property type="entry name" value="GldG"/>
    <property type="match status" value="1"/>
</dbReference>
<dbReference type="RefSeq" id="WP_130287875.1">
    <property type="nucleotide sequence ID" value="NZ_SGXE01000007.1"/>
</dbReference>
<sequence length="796" mass="89530">MLAIIKKEFNSFFSSAIGYLVIAIFLLINGLFLWVFKGQFNIFDSGFADLLPFFQLAPWLLLFLIPAITMRSIAEERKQGTLELLVTKPLTKTKLVLGKYFGSLVLILMALLPSLLYVLTIAQLGDPVANFDVGSTLGSYISLFLLCGAFTAMGIFASSCSANQIVAFLSATFLCFLFYFGFSGLSNFSVFGSADYYIQQIGMQVHYEKINQGVLDSRAIFYFIGFTVFFIAISVTLLQQLPLKKTLRRIGVNLIALLVFNGIISYSYFRIDLTEDQRFTLSEATTTLVKDVHGTIAIDVLLKGDFPAEFRKLQYETQQLLEEFNALNPKIQFVFTNPIEEEEFRSETIAELQRFGLTPMEVTVKESGKTEIETVVPWAIMNYQNQSVKIPLIKNTIGATTEERVTNSIQQLEFTFADALKKLLQPRKHKIAVLKGNGQLPDIKIADFIKTLQDYYLLGAFTLDSVATNPEKTVADLKKYDLIINAKPTEAFSEKEKFVLDQFIMNGGKSLWLVESVAMDIDSLLNPEGVNVAVYRDLNLDDQLFSYGVRVNPVLINDLQSTPLVLASGQGNNTQFTPYRWFYTPLARSYGEHPIVKNIESVKFDFANQIDTLPNSIDKTILLTSSDQTRLEGVPRPLNIEMIREKPDFGTYTAGPQPLAVLLEGNFTSAYANRIKPLTTVDFTTTSAPTKMVVVADGDVIKNTVRRGQPLPLGLDPYLNLTYGNKEFLLNTVNYLLDDTGLIEVRGKDVQIPFLNVEKVVAQRTSWQFINTLVPILVLIGFGVLFTWIRRKRYQR</sequence>
<dbReference type="GO" id="GO:0140359">
    <property type="term" value="F:ABC-type transporter activity"/>
    <property type="evidence" value="ECO:0007669"/>
    <property type="project" value="InterPro"/>
</dbReference>
<keyword evidence="5 6" id="KW-0472">Membrane</keyword>
<feature type="transmembrane region" description="Helical" evidence="6">
    <location>
        <begin position="12"/>
        <end position="36"/>
    </location>
</feature>
<evidence type="ECO:0000313" key="9">
    <source>
        <dbReference type="EMBL" id="RZS90580.1"/>
    </source>
</evidence>
<dbReference type="InterPro" id="IPR019863">
    <property type="entry name" value="Motility-assoc_ABC-rel_GldG"/>
</dbReference>
<dbReference type="Pfam" id="PF09822">
    <property type="entry name" value="ABC_transp_aux"/>
    <property type="match status" value="1"/>
</dbReference>
<dbReference type="InterPro" id="IPR055396">
    <property type="entry name" value="DUF7088"/>
</dbReference>
<organism evidence="9 10">
    <name type="scientific">Aquimarina brevivitae</name>
    <dbReference type="NCBI Taxonomy" id="323412"/>
    <lineage>
        <taxon>Bacteria</taxon>
        <taxon>Pseudomonadati</taxon>
        <taxon>Bacteroidota</taxon>
        <taxon>Flavobacteriia</taxon>
        <taxon>Flavobacteriales</taxon>
        <taxon>Flavobacteriaceae</taxon>
        <taxon>Aquimarina</taxon>
    </lineage>
</organism>
<evidence type="ECO:0000256" key="2">
    <source>
        <dbReference type="ARBA" id="ARBA00022475"/>
    </source>
</evidence>
<keyword evidence="10" id="KW-1185">Reference proteome</keyword>
<keyword evidence="3 6" id="KW-0812">Transmembrane</keyword>
<evidence type="ECO:0000256" key="3">
    <source>
        <dbReference type="ARBA" id="ARBA00022692"/>
    </source>
</evidence>
<dbReference type="OrthoDB" id="9777219at2"/>
<dbReference type="InterPro" id="IPR019860">
    <property type="entry name" value="Motility-assoc_ABC_perm_GldF"/>
</dbReference>
<dbReference type="EMBL" id="SGXE01000007">
    <property type="protein sequence ID" value="RZS90580.1"/>
    <property type="molecule type" value="Genomic_DNA"/>
</dbReference>
<dbReference type="GO" id="GO:0005886">
    <property type="term" value="C:plasma membrane"/>
    <property type="evidence" value="ECO:0007669"/>
    <property type="project" value="UniProtKB-SubCell"/>
</dbReference>
<evidence type="ECO:0000256" key="5">
    <source>
        <dbReference type="ARBA" id="ARBA00023136"/>
    </source>
</evidence>
<gene>
    <name evidence="9" type="ORF">EV197_3375</name>
</gene>
<dbReference type="NCBIfam" id="TIGR03518">
    <property type="entry name" value="ABC_perm_GldF"/>
    <property type="match status" value="1"/>
</dbReference>